<protein>
    <submittedName>
        <fullName evidence="3">Uncharacterized protein</fullName>
    </submittedName>
</protein>
<proteinExistence type="predicted"/>
<accession>B6QJ49</accession>
<evidence type="ECO:0000256" key="1">
    <source>
        <dbReference type="SAM" id="MobiDB-lite"/>
    </source>
</evidence>
<dbReference type="PhylomeDB" id="B6QJ49"/>
<reference evidence="4" key="1">
    <citation type="journal article" date="2015" name="Genome Announc.">
        <title>Genome sequence of the AIDS-associated pathogen Penicillium marneffei (ATCC18224) and its near taxonomic relative Talaromyces stipitatus (ATCC10500).</title>
        <authorList>
            <person name="Nierman W.C."/>
            <person name="Fedorova-Abrams N.D."/>
            <person name="Andrianopoulos A."/>
        </authorList>
    </citation>
    <scope>NUCLEOTIDE SEQUENCE [LARGE SCALE GENOMIC DNA]</scope>
    <source>
        <strain evidence="4">ATCC 18224 / CBS 334.59 / QM 7333</strain>
    </source>
</reference>
<feature type="region of interest" description="Disordered" evidence="1">
    <location>
        <begin position="215"/>
        <end position="234"/>
    </location>
</feature>
<dbReference type="AlphaFoldDB" id="B6QJ49"/>
<name>B6QJ49_TALMQ</name>
<gene>
    <name evidence="3" type="ORF">PMAA_099770</name>
</gene>
<dbReference type="EMBL" id="DS995902">
    <property type="protein sequence ID" value="EEA23389.1"/>
    <property type="molecule type" value="Genomic_DNA"/>
</dbReference>
<sequence length="234" mass="26357">MLSTLFIVVLLNLFRLSKGGPTFLEEYGGSYAPKTIETWYGLQVIAPDTPYVARAGPNQLYFIDTRFDNETASHVKEQIEKATTPKAGGYFSIDEISATVEIKNSETNETTFVFDPPYARVMFAQEINKRNPELKLPEHEPAGYWLVTYDLATRLTERYTYCSDLDCRNDDQDCVIQSGGICTFCDSWRVCRATAPNVNAIGVCGKYGCAKAVDTPKEDGETDSDYFQRMDKLH</sequence>
<evidence type="ECO:0000313" key="4">
    <source>
        <dbReference type="Proteomes" id="UP000001294"/>
    </source>
</evidence>
<keyword evidence="4" id="KW-1185">Reference proteome</keyword>
<keyword evidence="2" id="KW-0732">Signal</keyword>
<dbReference type="VEuPathDB" id="FungiDB:PMAA_099770"/>
<feature type="chain" id="PRO_5002848275" evidence="2">
    <location>
        <begin position="20"/>
        <end position="234"/>
    </location>
</feature>
<evidence type="ECO:0000256" key="2">
    <source>
        <dbReference type="SAM" id="SignalP"/>
    </source>
</evidence>
<dbReference type="HOGENOM" id="CLU_102598_0_0_1"/>
<dbReference type="OrthoDB" id="4812218at2759"/>
<evidence type="ECO:0000313" key="3">
    <source>
        <dbReference type="EMBL" id="EEA23389.1"/>
    </source>
</evidence>
<feature type="signal peptide" evidence="2">
    <location>
        <begin position="1"/>
        <end position="19"/>
    </location>
</feature>
<organism evidence="3 4">
    <name type="scientific">Talaromyces marneffei (strain ATCC 18224 / CBS 334.59 / QM 7333)</name>
    <name type="common">Penicillium marneffei</name>
    <dbReference type="NCBI Taxonomy" id="441960"/>
    <lineage>
        <taxon>Eukaryota</taxon>
        <taxon>Fungi</taxon>
        <taxon>Dikarya</taxon>
        <taxon>Ascomycota</taxon>
        <taxon>Pezizomycotina</taxon>
        <taxon>Eurotiomycetes</taxon>
        <taxon>Eurotiomycetidae</taxon>
        <taxon>Eurotiales</taxon>
        <taxon>Trichocomaceae</taxon>
        <taxon>Talaromyces</taxon>
        <taxon>Talaromyces sect. Talaromyces</taxon>
    </lineage>
</organism>
<dbReference type="Proteomes" id="UP000001294">
    <property type="component" value="Unassembled WGS sequence"/>
</dbReference>